<feature type="transmembrane region" description="Helical" evidence="11">
    <location>
        <begin position="104"/>
        <end position="123"/>
    </location>
</feature>
<evidence type="ECO:0000256" key="4">
    <source>
        <dbReference type="ARBA" id="ARBA00022692"/>
    </source>
</evidence>
<dbReference type="Gene3D" id="1.20.810.10">
    <property type="entry name" value="Cytochrome Bc1 Complex, Chain C"/>
    <property type="match status" value="1"/>
</dbReference>
<evidence type="ECO:0000256" key="1">
    <source>
        <dbReference type="ARBA" id="ARBA00004141"/>
    </source>
</evidence>
<evidence type="ECO:0000256" key="7">
    <source>
        <dbReference type="ARBA" id="ARBA00022989"/>
    </source>
</evidence>
<keyword evidence="9 11" id="KW-0472">Membrane</keyword>
<dbReference type="GO" id="GO:0016020">
    <property type="term" value="C:membrane"/>
    <property type="evidence" value="ECO:0007669"/>
    <property type="project" value="UniProtKB-SubCell"/>
</dbReference>
<dbReference type="Proteomes" id="UP000243250">
    <property type="component" value="Unassembled WGS sequence"/>
</dbReference>
<evidence type="ECO:0000256" key="5">
    <source>
        <dbReference type="ARBA" id="ARBA00022723"/>
    </source>
</evidence>
<evidence type="ECO:0000313" key="14">
    <source>
        <dbReference type="Proteomes" id="UP000243250"/>
    </source>
</evidence>
<feature type="region of interest" description="Disordered" evidence="10">
    <location>
        <begin position="1"/>
        <end position="39"/>
    </location>
</feature>
<evidence type="ECO:0000256" key="6">
    <source>
        <dbReference type="ARBA" id="ARBA00022982"/>
    </source>
</evidence>
<evidence type="ECO:0000256" key="3">
    <source>
        <dbReference type="ARBA" id="ARBA00022617"/>
    </source>
</evidence>
<keyword evidence="6" id="KW-0249">Electron transport</keyword>
<dbReference type="InterPro" id="IPR005798">
    <property type="entry name" value="Cyt_b/b6_C"/>
</dbReference>
<dbReference type="InterPro" id="IPR027387">
    <property type="entry name" value="Cytb/b6-like_sf"/>
</dbReference>
<feature type="transmembrane region" description="Helical" evidence="11">
    <location>
        <begin position="172"/>
        <end position="191"/>
    </location>
</feature>
<accession>A0A1I6G815</accession>
<reference evidence="14" key="1">
    <citation type="submission" date="2016-10" db="EMBL/GenBank/DDBJ databases">
        <authorList>
            <person name="Varghese N."/>
            <person name="Submissions S."/>
        </authorList>
    </citation>
    <scope>NUCLEOTIDE SEQUENCE [LARGE SCALE GENOMIC DNA]</scope>
    <source>
        <strain evidence="14">CGMCC 1.8711</strain>
    </source>
</reference>
<dbReference type="STRING" id="555875.SAMN04488124_0995"/>
<evidence type="ECO:0000256" key="10">
    <source>
        <dbReference type="SAM" id="MobiDB-lite"/>
    </source>
</evidence>
<keyword evidence="8" id="KW-0408">Iron</keyword>
<dbReference type="SUPFAM" id="SSF81648">
    <property type="entry name" value="a domain/subunit of cytochrome bc1 complex (Ubiquinol-cytochrome c reductase)"/>
    <property type="match status" value="1"/>
</dbReference>
<keyword evidence="14" id="KW-1185">Reference proteome</keyword>
<dbReference type="PROSITE" id="PS51003">
    <property type="entry name" value="CYTB_CTER"/>
    <property type="match status" value="1"/>
</dbReference>
<feature type="domain" description="Cytochrome b/b6 C-terminal region profile" evidence="12">
    <location>
        <begin position="83"/>
        <end position="202"/>
    </location>
</feature>
<keyword evidence="4 11" id="KW-0812">Transmembrane</keyword>
<organism evidence="13 14">
    <name type="scientific">Halogeometricum limi</name>
    <dbReference type="NCBI Taxonomy" id="555875"/>
    <lineage>
        <taxon>Archaea</taxon>
        <taxon>Methanobacteriati</taxon>
        <taxon>Methanobacteriota</taxon>
        <taxon>Stenosarchaea group</taxon>
        <taxon>Halobacteria</taxon>
        <taxon>Halobacteriales</taxon>
        <taxon>Haloferacaceae</taxon>
        <taxon>Halogeometricum</taxon>
    </lineage>
</organism>
<keyword evidence="3" id="KW-0349">Heme</keyword>
<dbReference type="RefSeq" id="WP_089877261.1">
    <property type="nucleotide sequence ID" value="NZ_FOYS01000001.1"/>
</dbReference>
<evidence type="ECO:0000256" key="9">
    <source>
        <dbReference type="ARBA" id="ARBA00023136"/>
    </source>
</evidence>
<evidence type="ECO:0000256" key="8">
    <source>
        <dbReference type="ARBA" id="ARBA00023004"/>
    </source>
</evidence>
<dbReference type="AlphaFoldDB" id="A0A1I6G815"/>
<gene>
    <name evidence="13" type="ORF">SAMN04488124_0995</name>
</gene>
<dbReference type="Pfam" id="PF00032">
    <property type="entry name" value="Cytochrom_B_C"/>
    <property type="match status" value="1"/>
</dbReference>
<sequence length="275" mass="30680">MDTGERRRRPDGGETGSDDRRTTTVGESTNASAIRGDGGIVPADRTPTWRDRKARTTGLARLTYEYFERSRYEDQVLRAQSAYVERDVLAFPTWPHETVRNMSIASFFVGMILFLSAMLPPHIGAPANPSSTPAIILPDWYLYWSFGLLKLDPINPELAVLGGQKLMADRTFGVLANVVVVGFLAMVPFLNKGSARRPVEQPFWAALGVGGVVFAFTISVLSVKNLVPMDPNVLFDLTFLAPVVAGIVTYAVLKTMREGYMYDLNRRYYRLRPPR</sequence>
<dbReference type="InterPro" id="IPR036150">
    <property type="entry name" value="Cyt_b/b6_C_sf"/>
</dbReference>
<name>A0A1I6G815_9EURY</name>
<dbReference type="GO" id="GO:0046872">
    <property type="term" value="F:metal ion binding"/>
    <property type="evidence" value="ECO:0007669"/>
    <property type="project" value="UniProtKB-KW"/>
</dbReference>
<evidence type="ECO:0000313" key="13">
    <source>
        <dbReference type="EMBL" id="SFR38251.1"/>
    </source>
</evidence>
<evidence type="ECO:0000256" key="2">
    <source>
        <dbReference type="ARBA" id="ARBA00022448"/>
    </source>
</evidence>
<dbReference type="GO" id="GO:0016491">
    <property type="term" value="F:oxidoreductase activity"/>
    <property type="evidence" value="ECO:0007669"/>
    <property type="project" value="InterPro"/>
</dbReference>
<evidence type="ECO:0000259" key="12">
    <source>
        <dbReference type="PROSITE" id="PS51003"/>
    </source>
</evidence>
<dbReference type="OrthoDB" id="146052at2157"/>
<comment type="subcellular location">
    <subcellularLocation>
        <location evidence="1">Membrane</location>
        <topology evidence="1">Multi-pass membrane protein</topology>
    </subcellularLocation>
</comment>
<feature type="compositionally biased region" description="Polar residues" evidence="10">
    <location>
        <begin position="23"/>
        <end position="32"/>
    </location>
</feature>
<proteinExistence type="predicted"/>
<feature type="transmembrane region" description="Helical" evidence="11">
    <location>
        <begin position="233"/>
        <end position="253"/>
    </location>
</feature>
<dbReference type="EMBL" id="FOYS01000001">
    <property type="protein sequence ID" value="SFR38251.1"/>
    <property type="molecule type" value="Genomic_DNA"/>
</dbReference>
<feature type="compositionally biased region" description="Basic and acidic residues" evidence="10">
    <location>
        <begin position="1"/>
        <end position="22"/>
    </location>
</feature>
<keyword evidence="2" id="KW-0813">Transport</keyword>
<keyword evidence="7 11" id="KW-1133">Transmembrane helix</keyword>
<feature type="transmembrane region" description="Helical" evidence="11">
    <location>
        <begin position="203"/>
        <end position="221"/>
    </location>
</feature>
<evidence type="ECO:0000256" key="11">
    <source>
        <dbReference type="SAM" id="Phobius"/>
    </source>
</evidence>
<protein>
    <submittedName>
        <fullName evidence="13">Cytochrome b(C-terminal)/b6/petD</fullName>
    </submittedName>
</protein>
<dbReference type="GO" id="GO:0009055">
    <property type="term" value="F:electron transfer activity"/>
    <property type="evidence" value="ECO:0007669"/>
    <property type="project" value="InterPro"/>
</dbReference>
<keyword evidence="5" id="KW-0479">Metal-binding</keyword>